<dbReference type="EC" id="2.4.1.-" evidence="10"/>
<dbReference type="Proteomes" id="UP001642483">
    <property type="component" value="Unassembled WGS sequence"/>
</dbReference>
<reference evidence="11 12" key="1">
    <citation type="submission" date="2024-02" db="EMBL/GenBank/DDBJ databases">
        <authorList>
            <person name="Daric V."/>
            <person name="Darras S."/>
        </authorList>
    </citation>
    <scope>NUCLEOTIDE SEQUENCE [LARGE SCALE GENOMIC DNA]</scope>
</reference>
<evidence type="ECO:0000256" key="2">
    <source>
        <dbReference type="ARBA" id="ARBA00008661"/>
    </source>
</evidence>
<dbReference type="Pfam" id="PF01762">
    <property type="entry name" value="Galactosyl_T"/>
    <property type="match status" value="1"/>
</dbReference>
<sequence>MKLYVMKRRNILPIIVVFVFISFFVSLVPLLTLMARKENDKSTATKLKSSIEEAMPNTLPLPLRLPNDHNIHFLKEPLLSGKGEHHCSNGRESTWTMVTFVKSTATNFDRCNLLRSTWASLKKIENRSLFTVFVIGKTDSDVQALIDEEHETYHDILQITKTENYHNIGFKTLAGMKWASENLPSNYYYSTSDDDMWIDMLKVKELIDHYRGVVVEKEWPEFPIICTYKWWNGSLQPIRTPTDKNYVSKEQYPWPYWPAFCFGGMYTTSVSVIKQLWELSAFSKTYYNADDVWITGLLRHRLGMPNEMMIRPDQVVAKHYHGFENNDVNVTHFEQWDELRQKTDNITC</sequence>
<keyword evidence="6 10" id="KW-0735">Signal-anchor</keyword>
<accession>A0ABP0FN28</accession>
<keyword evidence="7 10" id="KW-1133">Transmembrane helix</keyword>
<organism evidence="11 12">
    <name type="scientific">Clavelina lepadiformis</name>
    <name type="common">Light-bulb sea squirt</name>
    <name type="synonym">Ascidia lepadiformis</name>
    <dbReference type="NCBI Taxonomy" id="159417"/>
    <lineage>
        <taxon>Eukaryota</taxon>
        <taxon>Metazoa</taxon>
        <taxon>Chordata</taxon>
        <taxon>Tunicata</taxon>
        <taxon>Ascidiacea</taxon>
        <taxon>Aplousobranchia</taxon>
        <taxon>Clavelinidae</taxon>
        <taxon>Clavelina</taxon>
    </lineage>
</organism>
<keyword evidence="12" id="KW-1185">Reference proteome</keyword>
<evidence type="ECO:0000256" key="3">
    <source>
        <dbReference type="ARBA" id="ARBA00022676"/>
    </source>
</evidence>
<gene>
    <name evidence="11" type="ORF">CVLEPA_LOCUS10069</name>
</gene>
<feature type="transmembrane region" description="Helical" evidence="10">
    <location>
        <begin position="12"/>
        <end position="35"/>
    </location>
</feature>
<keyword evidence="8 10" id="KW-0333">Golgi apparatus</keyword>
<comment type="caution">
    <text evidence="11">The sequence shown here is derived from an EMBL/GenBank/DDBJ whole genome shotgun (WGS) entry which is preliminary data.</text>
</comment>
<evidence type="ECO:0000256" key="8">
    <source>
        <dbReference type="ARBA" id="ARBA00023034"/>
    </source>
</evidence>
<dbReference type="SUPFAM" id="SSF53448">
    <property type="entry name" value="Nucleotide-diphospho-sugar transferases"/>
    <property type="match status" value="1"/>
</dbReference>
<comment type="subcellular location">
    <subcellularLocation>
        <location evidence="1 10">Golgi apparatus membrane</location>
        <topology evidence="1 10">Single-pass type II membrane protein</topology>
    </subcellularLocation>
</comment>
<dbReference type="EMBL" id="CAWYQH010000068">
    <property type="protein sequence ID" value="CAK8679817.1"/>
    <property type="molecule type" value="Genomic_DNA"/>
</dbReference>
<keyword evidence="9 10" id="KW-0472">Membrane</keyword>
<keyword evidence="4" id="KW-0808">Transferase</keyword>
<evidence type="ECO:0000256" key="7">
    <source>
        <dbReference type="ARBA" id="ARBA00022989"/>
    </source>
</evidence>
<evidence type="ECO:0000256" key="5">
    <source>
        <dbReference type="ARBA" id="ARBA00022692"/>
    </source>
</evidence>
<evidence type="ECO:0000256" key="9">
    <source>
        <dbReference type="ARBA" id="ARBA00023136"/>
    </source>
</evidence>
<dbReference type="PANTHER" id="PTHR11214:SF283">
    <property type="entry name" value="N-ACETYLLACTOSAMINIDE BETA-1,3-N-ACETYLGLUCOSAMINYLTRANSFERASE 4-LIKE"/>
    <property type="match status" value="1"/>
</dbReference>
<evidence type="ECO:0000313" key="11">
    <source>
        <dbReference type="EMBL" id="CAK8679817.1"/>
    </source>
</evidence>
<evidence type="ECO:0000256" key="10">
    <source>
        <dbReference type="RuleBase" id="RU363063"/>
    </source>
</evidence>
<evidence type="ECO:0000256" key="6">
    <source>
        <dbReference type="ARBA" id="ARBA00022968"/>
    </source>
</evidence>
<protein>
    <recommendedName>
        <fullName evidence="10">Hexosyltransferase</fullName>
        <ecNumber evidence="10">2.4.1.-</ecNumber>
    </recommendedName>
</protein>
<proteinExistence type="inferred from homology"/>
<dbReference type="PANTHER" id="PTHR11214">
    <property type="entry name" value="BETA-1,3-N-ACETYLGLUCOSAMINYLTRANSFERASE"/>
    <property type="match status" value="1"/>
</dbReference>
<dbReference type="InterPro" id="IPR002659">
    <property type="entry name" value="Glyco_trans_31"/>
</dbReference>
<dbReference type="InterPro" id="IPR029044">
    <property type="entry name" value="Nucleotide-diphossugar_trans"/>
</dbReference>
<evidence type="ECO:0000256" key="1">
    <source>
        <dbReference type="ARBA" id="ARBA00004323"/>
    </source>
</evidence>
<keyword evidence="5 10" id="KW-0812">Transmembrane</keyword>
<comment type="similarity">
    <text evidence="2 10">Belongs to the glycosyltransferase 31 family.</text>
</comment>
<evidence type="ECO:0000313" key="12">
    <source>
        <dbReference type="Proteomes" id="UP001642483"/>
    </source>
</evidence>
<keyword evidence="3 10" id="KW-0328">Glycosyltransferase</keyword>
<evidence type="ECO:0000256" key="4">
    <source>
        <dbReference type="ARBA" id="ARBA00022679"/>
    </source>
</evidence>
<name>A0ABP0FN28_CLALP</name>